<proteinExistence type="inferred from homology"/>
<dbReference type="PANTHER" id="PTHR30632:SF17">
    <property type="entry name" value="MOLYBDATE-BINDING PROTEIN MODA"/>
    <property type="match status" value="1"/>
</dbReference>
<dbReference type="Proteomes" id="UP000664417">
    <property type="component" value="Unassembled WGS sequence"/>
</dbReference>
<dbReference type="GO" id="GO:0030288">
    <property type="term" value="C:outer membrane-bounded periplasmic space"/>
    <property type="evidence" value="ECO:0007669"/>
    <property type="project" value="TreeGrafter"/>
</dbReference>
<dbReference type="InterPro" id="IPR005950">
    <property type="entry name" value="ModA"/>
</dbReference>
<gene>
    <name evidence="5" type="primary">modA</name>
    <name evidence="5" type="ORF">J3U88_27570</name>
</gene>
<comment type="caution">
    <text evidence="5">The sequence shown here is derived from an EMBL/GenBank/DDBJ whole genome shotgun (WGS) entry which is preliminary data.</text>
</comment>
<dbReference type="Pfam" id="PF13531">
    <property type="entry name" value="SBP_bac_11"/>
    <property type="match status" value="1"/>
</dbReference>
<evidence type="ECO:0000313" key="6">
    <source>
        <dbReference type="Proteomes" id="UP000664417"/>
    </source>
</evidence>
<accession>A0A8J7U582</accession>
<sequence>MAAPLAAASGDFRARGGAEVRINSAASSVLARQIEAGAAADLFISAHPRWITYLTERAEVERVHPLVGNRLVLASHRDVPVTLAEPGDGLRIALADADHVPLGWYSRQALQKQGTWTAWQPYRVTTENAGHTRQLLELQQVDLAVLYAGDVHQAASLHVVTLFSEDDHEPIRYQIATMPGAAPEATAFVAYLRGENAAAIWRRFGLVPLEPTTAAQAAGD</sequence>
<dbReference type="GO" id="GO:0030973">
    <property type="term" value="F:molybdate ion binding"/>
    <property type="evidence" value="ECO:0007669"/>
    <property type="project" value="TreeGrafter"/>
</dbReference>
<keyword evidence="2 4" id="KW-0479">Metal-binding</keyword>
<dbReference type="PANTHER" id="PTHR30632">
    <property type="entry name" value="MOLYBDATE-BINDING PERIPLASMIC PROTEIN"/>
    <property type="match status" value="1"/>
</dbReference>
<protein>
    <submittedName>
        <fullName evidence="5">Molybdate ABC transporter substrate-binding protein</fullName>
    </submittedName>
</protein>
<evidence type="ECO:0000256" key="4">
    <source>
        <dbReference type="PIRSR" id="PIRSR004846-1"/>
    </source>
</evidence>
<evidence type="ECO:0000256" key="2">
    <source>
        <dbReference type="ARBA" id="ARBA00022723"/>
    </source>
</evidence>
<evidence type="ECO:0000256" key="1">
    <source>
        <dbReference type="ARBA" id="ARBA00009175"/>
    </source>
</evidence>
<name>A0A8J7U582_9BACT</name>
<dbReference type="SUPFAM" id="SSF53850">
    <property type="entry name" value="Periplasmic binding protein-like II"/>
    <property type="match status" value="1"/>
</dbReference>
<feature type="binding site" evidence="4">
    <location>
        <position position="27"/>
    </location>
    <ligand>
        <name>molybdate</name>
        <dbReference type="ChEBI" id="CHEBI:36264"/>
    </ligand>
</feature>
<reference evidence="5" key="1">
    <citation type="submission" date="2021-03" db="EMBL/GenBank/DDBJ databases">
        <authorList>
            <person name="Wang G."/>
        </authorList>
    </citation>
    <scope>NUCLEOTIDE SEQUENCE</scope>
    <source>
        <strain evidence="5">KCTC 12899</strain>
    </source>
</reference>
<keyword evidence="6" id="KW-1185">Reference proteome</keyword>
<dbReference type="NCBIfam" id="TIGR01256">
    <property type="entry name" value="modA"/>
    <property type="match status" value="1"/>
</dbReference>
<comment type="similarity">
    <text evidence="1">Belongs to the bacterial solute-binding protein ModA family.</text>
</comment>
<dbReference type="InterPro" id="IPR050682">
    <property type="entry name" value="ModA/WtpA"/>
</dbReference>
<dbReference type="Gene3D" id="3.40.190.10">
    <property type="entry name" value="Periplasmic binding protein-like II"/>
    <property type="match status" value="2"/>
</dbReference>
<dbReference type="PIRSF" id="PIRSF004846">
    <property type="entry name" value="ModA"/>
    <property type="match status" value="1"/>
</dbReference>
<keyword evidence="4" id="KW-0500">Molybdenum</keyword>
<dbReference type="GO" id="GO:0046872">
    <property type="term" value="F:metal ion binding"/>
    <property type="evidence" value="ECO:0007669"/>
    <property type="project" value="UniProtKB-KW"/>
</dbReference>
<feature type="binding site" evidence="4">
    <location>
        <position position="147"/>
    </location>
    <ligand>
        <name>molybdate</name>
        <dbReference type="ChEBI" id="CHEBI:36264"/>
    </ligand>
</feature>
<dbReference type="EMBL" id="JAFREP010000033">
    <property type="protein sequence ID" value="MBO1322263.1"/>
    <property type="molecule type" value="Genomic_DNA"/>
</dbReference>
<dbReference type="AlphaFoldDB" id="A0A8J7U582"/>
<keyword evidence="3" id="KW-0732">Signal</keyword>
<evidence type="ECO:0000256" key="3">
    <source>
        <dbReference type="ARBA" id="ARBA00022729"/>
    </source>
</evidence>
<evidence type="ECO:0000313" key="5">
    <source>
        <dbReference type="EMBL" id="MBO1322263.1"/>
    </source>
</evidence>
<dbReference type="GO" id="GO:0015689">
    <property type="term" value="P:molybdate ion transport"/>
    <property type="evidence" value="ECO:0007669"/>
    <property type="project" value="InterPro"/>
</dbReference>
<organism evidence="5 6">
    <name type="scientific">Acanthopleuribacter pedis</name>
    <dbReference type="NCBI Taxonomy" id="442870"/>
    <lineage>
        <taxon>Bacteria</taxon>
        <taxon>Pseudomonadati</taxon>
        <taxon>Acidobacteriota</taxon>
        <taxon>Holophagae</taxon>
        <taxon>Acanthopleuribacterales</taxon>
        <taxon>Acanthopleuribacteraceae</taxon>
        <taxon>Acanthopleuribacter</taxon>
    </lineage>
</organism>